<evidence type="ECO:0000313" key="6">
    <source>
        <dbReference type="EMBL" id="RSM86086.1"/>
    </source>
</evidence>
<name>A0A428ZDG4_KIBAR</name>
<dbReference type="GO" id="GO:0032993">
    <property type="term" value="C:protein-DNA complex"/>
    <property type="evidence" value="ECO:0007669"/>
    <property type="project" value="TreeGrafter"/>
</dbReference>
<gene>
    <name evidence="6" type="ORF">DMH04_15605</name>
</gene>
<organism evidence="6 7">
    <name type="scientific">Kibdelosporangium aridum</name>
    <dbReference type="NCBI Taxonomy" id="2030"/>
    <lineage>
        <taxon>Bacteria</taxon>
        <taxon>Bacillati</taxon>
        <taxon>Actinomycetota</taxon>
        <taxon>Actinomycetes</taxon>
        <taxon>Pseudonocardiales</taxon>
        <taxon>Pseudonocardiaceae</taxon>
        <taxon>Kibdelosporangium</taxon>
    </lineage>
</organism>
<evidence type="ECO:0000256" key="4">
    <source>
        <dbReference type="ARBA" id="ARBA00023163"/>
    </source>
</evidence>
<dbReference type="InterPro" id="IPR005119">
    <property type="entry name" value="LysR_subst-bd"/>
</dbReference>
<keyword evidence="4" id="KW-0804">Transcription</keyword>
<keyword evidence="3" id="KW-0238">DNA-binding</keyword>
<dbReference type="CDD" id="cd05466">
    <property type="entry name" value="PBP2_LTTR_substrate"/>
    <property type="match status" value="1"/>
</dbReference>
<dbReference type="GO" id="GO:0003677">
    <property type="term" value="F:DNA binding"/>
    <property type="evidence" value="ECO:0007669"/>
    <property type="project" value="UniProtKB-KW"/>
</dbReference>
<protein>
    <recommendedName>
        <fullName evidence="5">LysR substrate-binding domain-containing protein</fullName>
    </recommendedName>
</protein>
<accession>A0A428ZDG4</accession>
<dbReference type="Pfam" id="PF03466">
    <property type="entry name" value="LysR_substrate"/>
    <property type="match status" value="1"/>
</dbReference>
<comment type="similarity">
    <text evidence="1">Belongs to the LysR transcriptional regulatory family.</text>
</comment>
<evidence type="ECO:0000256" key="3">
    <source>
        <dbReference type="ARBA" id="ARBA00023125"/>
    </source>
</evidence>
<evidence type="ECO:0000256" key="2">
    <source>
        <dbReference type="ARBA" id="ARBA00023015"/>
    </source>
</evidence>
<dbReference type="Proteomes" id="UP000287547">
    <property type="component" value="Unassembled WGS sequence"/>
</dbReference>
<reference evidence="6 7" key="1">
    <citation type="submission" date="2018-05" db="EMBL/GenBank/DDBJ databases">
        <title>Evolution of GPA BGCs.</title>
        <authorList>
            <person name="Waglechner N."/>
            <person name="Wright G.D."/>
        </authorList>
    </citation>
    <scope>NUCLEOTIDE SEQUENCE [LARGE SCALE GENOMIC DNA]</scope>
    <source>
        <strain evidence="6 7">A82846</strain>
    </source>
</reference>
<sequence>MPVHVQVCGIGEQAQILRDGRADVAVLHLPHDDTSGFDVEPLRIEGAVAILPVGHRYANRDRLWMSDLEGEPMPRWPGMTGTGPEVRDAAQLMQLIAIGQVIAVLPESARIGLRGDLAAVPVVDGPITTIAIGVARAFVVQGHRGVRSCGYCCC</sequence>
<evidence type="ECO:0000259" key="5">
    <source>
        <dbReference type="Pfam" id="PF03466"/>
    </source>
</evidence>
<dbReference type="SUPFAM" id="SSF53850">
    <property type="entry name" value="Periplasmic binding protein-like II"/>
    <property type="match status" value="1"/>
</dbReference>
<evidence type="ECO:0000256" key="1">
    <source>
        <dbReference type="ARBA" id="ARBA00009437"/>
    </source>
</evidence>
<dbReference type="GO" id="GO:0003700">
    <property type="term" value="F:DNA-binding transcription factor activity"/>
    <property type="evidence" value="ECO:0007669"/>
    <property type="project" value="TreeGrafter"/>
</dbReference>
<dbReference type="Gene3D" id="3.40.190.290">
    <property type="match status" value="1"/>
</dbReference>
<dbReference type="EMBL" id="QHKI01000010">
    <property type="protein sequence ID" value="RSM86086.1"/>
    <property type="molecule type" value="Genomic_DNA"/>
</dbReference>
<evidence type="ECO:0000313" key="7">
    <source>
        <dbReference type="Proteomes" id="UP000287547"/>
    </source>
</evidence>
<dbReference type="PANTHER" id="PTHR30346">
    <property type="entry name" value="TRANSCRIPTIONAL DUAL REGULATOR HCAR-RELATED"/>
    <property type="match status" value="1"/>
</dbReference>
<keyword evidence="2" id="KW-0805">Transcription regulation</keyword>
<comment type="caution">
    <text evidence="6">The sequence shown here is derived from an EMBL/GenBank/DDBJ whole genome shotgun (WGS) entry which is preliminary data.</text>
</comment>
<dbReference type="OrthoDB" id="4140098at2"/>
<dbReference type="PANTHER" id="PTHR30346:SF0">
    <property type="entry name" value="HCA OPERON TRANSCRIPTIONAL ACTIVATOR HCAR"/>
    <property type="match status" value="1"/>
</dbReference>
<feature type="domain" description="LysR substrate-binding" evidence="5">
    <location>
        <begin position="7"/>
        <end position="77"/>
    </location>
</feature>
<dbReference type="AlphaFoldDB" id="A0A428ZDG4"/>
<proteinExistence type="inferred from homology"/>